<gene>
    <name evidence="9" type="primary">LOC108734226</name>
</gene>
<dbReference type="FunCoup" id="A0A1W4WB29">
    <property type="interactions" value="1073"/>
</dbReference>
<dbReference type="Proteomes" id="UP000192223">
    <property type="component" value="Unplaced"/>
</dbReference>
<evidence type="ECO:0000256" key="1">
    <source>
        <dbReference type="ARBA" id="ARBA00004496"/>
    </source>
</evidence>
<dbReference type="STRING" id="224129.A0A1W4WB29"/>
<dbReference type="Gene3D" id="3.40.30.10">
    <property type="entry name" value="Glutaredoxin"/>
    <property type="match status" value="1"/>
</dbReference>
<accession>A0A1W4WB29</accession>
<dbReference type="OrthoDB" id="78947at2759"/>
<keyword evidence="8" id="KW-1185">Reference proteome</keyword>
<dbReference type="Pfam" id="PF06110">
    <property type="entry name" value="TXD17-like_Trx"/>
    <property type="match status" value="1"/>
</dbReference>
<keyword evidence="6" id="KW-0676">Redox-active center</keyword>
<evidence type="ECO:0000256" key="3">
    <source>
        <dbReference type="ARBA" id="ARBA00016949"/>
    </source>
</evidence>
<dbReference type="InterPro" id="IPR045108">
    <property type="entry name" value="TXNDC17-like"/>
</dbReference>
<sequence>MVIEHHVSGYEDFKKFMADFDSDGKNIHVYFTGTKLPSGNSWCEDCQRAYPVLQEALVSTKTSSHLIYVEVGDRPIWKDINNSFRKDPETNLLVIPTLIRWKGPQKLEGYQCEKKELVEMLLTDDED</sequence>
<evidence type="ECO:0000256" key="6">
    <source>
        <dbReference type="ARBA" id="ARBA00023284"/>
    </source>
</evidence>
<keyword evidence="4" id="KW-0963">Cytoplasm</keyword>
<feature type="domain" description="Thioredoxin" evidence="7">
    <location>
        <begin position="7"/>
        <end position="124"/>
    </location>
</feature>
<dbReference type="GO" id="GO:0005829">
    <property type="term" value="C:cytosol"/>
    <property type="evidence" value="ECO:0007669"/>
    <property type="project" value="TreeGrafter"/>
</dbReference>
<evidence type="ECO:0000259" key="7">
    <source>
        <dbReference type="Pfam" id="PF06110"/>
    </source>
</evidence>
<protein>
    <recommendedName>
        <fullName evidence="3">Thioredoxin domain-containing protein 17</fullName>
    </recommendedName>
</protein>
<dbReference type="PANTHER" id="PTHR12452">
    <property type="entry name" value="42-9-9 PROTEIN-RELATED"/>
    <property type="match status" value="1"/>
</dbReference>
<evidence type="ECO:0000256" key="2">
    <source>
        <dbReference type="ARBA" id="ARBA00008987"/>
    </source>
</evidence>
<evidence type="ECO:0000256" key="5">
    <source>
        <dbReference type="ARBA" id="ARBA00023157"/>
    </source>
</evidence>
<name>A0A1W4WB29_AGRPL</name>
<dbReference type="InParanoid" id="A0A1W4WB29"/>
<dbReference type="InterPro" id="IPR010357">
    <property type="entry name" value="TXNDC17_dom"/>
</dbReference>
<evidence type="ECO:0000256" key="4">
    <source>
        <dbReference type="ARBA" id="ARBA00022490"/>
    </source>
</evidence>
<evidence type="ECO:0000313" key="8">
    <source>
        <dbReference type="Proteomes" id="UP000192223"/>
    </source>
</evidence>
<proteinExistence type="inferred from homology"/>
<dbReference type="KEGG" id="apln:108734226"/>
<organism evidence="8 9">
    <name type="scientific">Agrilus planipennis</name>
    <name type="common">Emerald ash borer</name>
    <name type="synonym">Agrilus marcopoli</name>
    <dbReference type="NCBI Taxonomy" id="224129"/>
    <lineage>
        <taxon>Eukaryota</taxon>
        <taxon>Metazoa</taxon>
        <taxon>Ecdysozoa</taxon>
        <taxon>Arthropoda</taxon>
        <taxon>Hexapoda</taxon>
        <taxon>Insecta</taxon>
        <taxon>Pterygota</taxon>
        <taxon>Neoptera</taxon>
        <taxon>Endopterygota</taxon>
        <taxon>Coleoptera</taxon>
        <taxon>Polyphaga</taxon>
        <taxon>Elateriformia</taxon>
        <taxon>Buprestoidea</taxon>
        <taxon>Buprestidae</taxon>
        <taxon>Agrilinae</taxon>
        <taxon>Agrilus</taxon>
    </lineage>
</organism>
<dbReference type="RefSeq" id="XP_018321191.1">
    <property type="nucleotide sequence ID" value="XM_018465689.1"/>
</dbReference>
<dbReference type="SUPFAM" id="SSF52833">
    <property type="entry name" value="Thioredoxin-like"/>
    <property type="match status" value="1"/>
</dbReference>
<dbReference type="GO" id="GO:0047134">
    <property type="term" value="F:protein-disulfide reductase [NAD(P)H] activity"/>
    <property type="evidence" value="ECO:0007669"/>
    <property type="project" value="InterPro"/>
</dbReference>
<dbReference type="InterPro" id="IPR036249">
    <property type="entry name" value="Thioredoxin-like_sf"/>
</dbReference>
<comment type="similarity">
    <text evidence="2">Belongs to the thioredoxin family.</text>
</comment>
<dbReference type="FunFam" id="3.40.30.10:FF:000124">
    <property type="entry name" value="Thioredoxin domain-containing 17"/>
    <property type="match status" value="1"/>
</dbReference>
<comment type="subcellular location">
    <subcellularLocation>
        <location evidence="1">Cytoplasm</location>
    </subcellularLocation>
</comment>
<dbReference type="PANTHER" id="PTHR12452:SF0">
    <property type="entry name" value="THIOREDOXIN DOMAIN-CONTAINING PROTEIN 17"/>
    <property type="match status" value="1"/>
</dbReference>
<dbReference type="GeneID" id="108734226"/>
<dbReference type="AlphaFoldDB" id="A0A1W4WB29"/>
<reference evidence="9" key="1">
    <citation type="submission" date="2025-08" db="UniProtKB">
        <authorList>
            <consortium name="RefSeq"/>
        </authorList>
    </citation>
    <scope>IDENTIFICATION</scope>
    <source>
        <tissue evidence="9">Entire body</tissue>
    </source>
</reference>
<evidence type="ECO:0000313" key="9">
    <source>
        <dbReference type="RefSeq" id="XP_018321191.1"/>
    </source>
</evidence>
<keyword evidence="5" id="KW-1015">Disulfide bond</keyword>